<sequence>MKIVIVDDHPLVRKGLSLVLENEKNIEVKGEAGTITEACEIILKEKPDIALVDIKLGRENGLEIIEKIFKEKITCKFLLLTSSANEEDFRRAEILGAHGYVLKEALPEELLYAINLVNRGRKYYDPGLMELLMQEDDSEEILTEREQEVLKALGKGLSNREIGNRLFITEYTVKKHVSQILAKLELADRTQAALYANAKGLVKYQ</sequence>
<dbReference type="PROSITE" id="PS50043">
    <property type="entry name" value="HTH_LUXR_2"/>
    <property type="match status" value="1"/>
</dbReference>
<comment type="function">
    <text evidence="6">May play the central regulatory role in sporulation. It may be an element of the effector pathway responsible for the activation of sporulation genes in response to nutritional stress. Spo0A may act in concert with spo0H (a sigma factor) to control the expression of some genes that are critical to the sporulation process.</text>
</comment>
<evidence type="ECO:0000256" key="1">
    <source>
        <dbReference type="ARBA" id="ARBA00018672"/>
    </source>
</evidence>
<dbReference type="Pfam" id="PF00072">
    <property type="entry name" value="Response_reg"/>
    <property type="match status" value="1"/>
</dbReference>
<evidence type="ECO:0000256" key="7">
    <source>
        <dbReference type="PROSITE-ProRule" id="PRU00169"/>
    </source>
</evidence>
<dbReference type="SMART" id="SM00421">
    <property type="entry name" value="HTH_LUXR"/>
    <property type="match status" value="1"/>
</dbReference>
<dbReference type="PRINTS" id="PR00038">
    <property type="entry name" value="HTHLUXR"/>
</dbReference>
<dbReference type="RefSeq" id="WP_090549404.1">
    <property type="nucleotide sequence ID" value="NZ_FNFP01000001.1"/>
</dbReference>
<dbReference type="InterPro" id="IPR039420">
    <property type="entry name" value="WalR-like"/>
</dbReference>
<evidence type="ECO:0000256" key="5">
    <source>
        <dbReference type="ARBA" id="ARBA00023163"/>
    </source>
</evidence>
<dbReference type="Pfam" id="PF00196">
    <property type="entry name" value="GerE"/>
    <property type="match status" value="1"/>
</dbReference>
<evidence type="ECO:0000313" key="10">
    <source>
        <dbReference type="EMBL" id="SDJ94366.1"/>
    </source>
</evidence>
<feature type="domain" description="HTH luxR-type" evidence="8">
    <location>
        <begin position="135"/>
        <end position="200"/>
    </location>
</feature>
<dbReference type="SUPFAM" id="SSF52172">
    <property type="entry name" value="CheY-like"/>
    <property type="match status" value="1"/>
</dbReference>
<dbReference type="OrthoDB" id="9779069at2"/>
<dbReference type="InterPro" id="IPR000792">
    <property type="entry name" value="Tscrpt_reg_LuxR_C"/>
</dbReference>
<evidence type="ECO:0000259" key="9">
    <source>
        <dbReference type="PROSITE" id="PS50110"/>
    </source>
</evidence>
<protein>
    <recommendedName>
        <fullName evidence="1">Stage 0 sporulation protein A homolog</fullName>
    </recommendedName>
</protein>
<evidence type="ECO:0000256" key="2">
    <source>
        <dbReference type="ARBA" id="ARBA00022553"/>
    </source>
</evidence>
<dbReference type="GO" id="GO:0003677">
    <property type="term" value="F:DNA binding"/>
    <property type="evidence" value="ECO:0007669"/>
    <property type="project" value="UniProtKB-KW"/>
</dbReference>
<dbReference type="GO" id="GO:0006355">
    <property type="term" value="P:regulation of DNA-templated transcription"/>
    <property type="evidence" value="ECO:0007669"/>
    <property type="project" value="InterPro"/>
</dbReference>
<keyword evidence="2 7" id="KW-0597">Phosphoprotein</keyword>
<dbReference type="CDD" id="cd17535">
    <property type="entry name" value="REC_NarL-like"/>
    <property type="match status" value="1"/>
</dbReference>
<dbReference type="EMBL" id="FNFP01000001">
    <property type="protein sequence ID" value="SDJ94366.1"/>
    <property type="molecule type" value="Genomic_DNA"/>
</dbReference>
<feature type="modified residue" description="4-aspartylphosphate" evidence="7">
    <location>
        <position position="53"/>
    </location>
</feature>
<dbReference type="InterPro" id="IPR016032">
    <property type="entry name" value="Sig_transdc_resp-reg_C-effctor"/>
</dbReference>
<keyword evidence="11" id="KW-1185">Reference proteome</keyword>
<feature type="domain" description="Response regulatory" evidence="9">
    <location>
        <begin position="2"/>
        <end position="118"/>
    </location>
</feature>
<organism evidence="10 11">
    <name type="scientific">Natronincola ferrireducens</name>
    <dbReference type="NCBI Taxonomy" id="393762"/>
    <lineage>
        <taxon>Bacteria</taxon>
        <taxon>Bacillati</taxon>
        <taxon>Bacillota</taxon>
        <taxon>Clostridia</taxon>
        <taxon>Peptostreptococcales</taxon>
        <taxon>Natronincolaceae</taxon>
        <taxon>Natronincola</taxon>
    </lineage>
</organism>
<dbReference type="GO" id="GO:0000160">
    <property type="term" value="P:phosphorelay signal transduction system"/>
    <property type="evidence" value="ECO:0007669"/>
    <property type="project" value="InterPro"/>
</dbReference>
<dbReference type="PROSITE" id="PS50110">
    <property type="entry name" value="RESPONSE_REGULATORY"/>
    <property type="match status" value="1"/>
</dbReference>
<reference evidence="10 11" key="1">
    <citation type="submission" date="2016-10" db="EMBL/GenBank/DDBJ databases">
        <authorList>
            <person name="de Groot N.N."/>
        </authorList>
    </citation>
    <scope>NUCLEOTIDE SEQUENCE [LARGE SCALE GENOMIC DNA]</scope>
    <source>
        <strain evidence="10 11">DSM 18346</strain>
    </source>
</reference>
<keyword evidence="3" id="KW-0805">Transcription regulation</keyword>
<evidence type="ECO:0000256" key="6">
    <source>
        <dbReference type="ARBA" id="ARBA00024867"/>
    </source>
</evidence>
<dbReference type="Gene3D" id="3.40.50.2300">
    <property type="match status" value="1"/>
</dbReference>
<dbReference type="InterPro" id="IPR058245">
    <property type="entry name" value="NreC/VraR/RcsB-like_REC"/>
</dbReference>
<proteinExistence type="predicted"/>
<dbReference type="InterPro" id="IPR011006">
    <property type="entry name" value="CheY-like_superfamily"/>
</dbReference>
<name>A0A1G8XV66_9FIRM</name>
<dbReference type="CDD" id="cd06170">
    <property type="entry name" value="LuxR_C_like"/>
    <property type="match status" value="1"/>
</dbReference>
<keyword evidence="5" id="KW-0804">Transcription</keyword>
<accession>A0A1G8XV66</accession>
<gene>
    <name evidence="10" type="ORF">SAMN05660472_00337</name>
</gene>
<dbReference type="SMART" id="SM00448">
    <property type="entry name" value="REC"/>
    <property type="match status" value="1"/>
</dbReference>
<dbReference type="Proteomes" id="UP000198718">
    <property type="component" value="Unassembled WGS sequence"/>
</dbReference>
<keyword evidence="4 10" id="KW-0238">DNA-binding</keyword>
<evidence type="ECO:0000256" key="4">
    <source>
        <dbReference type="ARBA" id="ARBA00023125"/>
    </source>
</evidence>
<evidence type="ECO:0000259" key="8">
    <source>
        <dbReference type="PROSITE" id="PS50043"/>
    </source>
</evidence>
<dbReference type="AlphaFoldDB" id="A0A1G8XV66"/>
<dbReference type="SUPFAM" id="SSF46894">
    <property type="entry name" value="C-terminal effector domain of the bipartite response regulators"/>
    <property type="match status" value="1"/>
</dbReference>
<dbReference type="PANTHER" id="PTHR43214:SF43">
    <property type="entry name" value="TWO-COMPONENT RESPONSE REGULATOR"/>
    <property type="match status" value="1"/>
</dbReference>
<dbReference type="STRING" id="393762.SAMN05660472_00337"/>
<evidence type="ECO:0000313" key="11">
    <source>
        <dbReference type="Proteomes" id="UP000198718"/>
    </source>
</evidence>
<dbReference type="PANTHER" id="PTHR43214">
    <property type="entry name" value="TWO-COMPONENT RESPONSE REGULATOR"/>
    <property type="match status" value="1"/>
</dbReference>
<dbReference type="InterPro" id="IPR001789">
    <property type="entry name" value="Sig_transdc_resp-reg_receiver"/>
</dbReference>
<evidence type="ECO:0000256" key="3">
    <source>
        <dbReference type="ARBA" id="ARBA00023015"/>
    </source>
</evidence>